<feature type="compositionally biased region" description="Gly residues" evidence="1">
    <location>
        <begin position="626"/>
        <end position="636"/>
    </location>
</feature>
<accession>A0ABV3DN15</accession>
<dbReference type="Pfam" id="PF00391">
    <property type="entry name" value="PEP-utilizers"/>
    <property type="match status" value="1"/>
</dbReference>
<dbReference type="InterPro" id="IPR036637">
    <property type="entry name" value="Phosphohistidine_dom_sf"/>
</dbReference>
<comment type="caution">
    <text evidence="4">The sequence shown here is derived from an EMBL/GenBank/DDBJ whole genome shotgun (WGS) entry which is preliminary data.</text>
</comment>
<name>A0ABV3DN15_9ACTN</name>
<dbReference type="SUPFAM" id="SSF52009">
    <property type="entry name" value="Phosphohistidine domain"/>
    <property type="match status" value="1"/>
</dbReference>
<dbReference type="Pfam" id="PF01326">
    <property type="entry name" value="PPDK_N"/>
    <property type="match status" value="2"/>
</dbReference>
<feature type="compositionally biased region" description="Basic and acidic residues" evidence="1">
    <location>
        <begin position="778"/>
        <end position="789"/>
    </location>
</feature>
<keyword evidence="5" id="KW-1185">Reference proteome</keyword>
<dbReference type="InterPro" id="IPR008279">
    <property type="entry name" value="PEP-util_enz_mobile_dom"/>
</dbReference>
<feature type="region of interest" description="Disordered" evidence="1">
    <location>
        <begin position="725"/>
        <end position="744"/>
    </location>
</feature>
<dbReference type="Gene3D" id="3.30.1490.20">
    <property type="entry name" value="ATP-grasp fold, A domain"/>
    <property type="match status" value="1"/>
</dbReference>
<dbReference type="PANTHER" id="PTHR43615">
    <property type="entry name" value="PHOSPHOENOLPYRUVATE SYNTHASE-RELATED"/>
    <property type="match status" value="1"/>
</dbReference>
<organism evidence="4 5">
    <name type="scientific">Streptodolium elevatio</name>
    <dbReference type="NCBI Taxonomy" id="3157996"/>
    <lineage>
        <taxon>Bacteria</taxon>
        <taxon>Bacillati</taxon>
        <taxon>Actinomycetota</taxon>
        <taxon>Actinomycetes</taxon>
        <taxon>Kitasatosporales</taxon>
        <taxon>Streptomycetaceae</taxon>
        <taxon>Streptodolium</taxon>
    </lineage>
</organism>
<gene>
    <name evidence="4" type="ORF">AB0C36_26975</name>
</gene>
<evidence type="ECO:0000313" key="5">
    <source>
        <dbReference type="Proteomes" id="UP001551482"/>
    </source>
</evidence>
<sequence length="805" mass="83305">MRPDSAEAAQTSPVVPLDTERARHPELTGAKAANLARAAAAGLPVLPGFALVPGLSANGHAGRAADKARTAGMAVTTDAVTTDTVATNPGGNGRLLDVTTATTVRAAWHGLAGSDERPLAVRSSSRYEDTEGSSMAGRFRTVLDVRGWDAFTDAVREVLDSAALVETPRPPHEGMAVLVQPMLRPELGGVMFGADPVSGRTDRIVVAVAAGGPAALVDGTTQGVRYRMTRAGRLLDREPVEPHGERLLGPSRLRRLAVLARRAADLFGGPQDIEFAFDADDRLWLLQSRPITAMAAQVPRGARLLGPGPVAETFPGVLQPLEQDLWLEPMAHGLTVALDILGAASRRTLRSVPPVVAVDGRAAADLALLGVVPPRHRVLNVLNPVPPARKVRAAWRLGRLRTTLPLLALDLMADVDRQLTELPSPSRLSSGQVIDAASWGRRVLSALHAQESLAGALLGPGDETTVAAEALAVLTEGRAAGLDDAALLTAHPVLLALFPPSLTAPARLPPATAWTGVPRGVSSLPVREGLRLRIRWVQEMQAGMIRAFGARLVAAGLLDDVDRTGLLRWAELMAVGDGGTVPSDLADRLPRPDREALPAAFRLADGEPVPEPARRTRRGSAEADAGGQGAGGGSGAGTVWDGLGPRPERAVLVVRVLDPALAALLPGLAGLVAETGSPLSHLAVLAREYHVPTATAVPDAVARFPSGTQVAVDGGTGEVRAVTTTWTADNAGDPDDAGDAGHTDGRAERVAGVAAAADVTAADAADDSEGTGAGGPRDSARAADPERLRVPARPPRPLPGKGASP</sequence>
<evidence type="ECO:0000259" key="3">
    <source>
        <dbReference type="Pfam" id="PF01326"/>
    </source>
</evidence>
<proteinExistence type="predicted"/>
<feature type="region of interest" description="Disordered" evidence="1">
    <location>
        <begin position="599"/>
        <end position="641"/>
    </location>
</feature>
<evidence type="ECO:0000313" key="4">
    <source>
        <dbReference type="EMBL" id="MEU8137147.1"/>
    </source>
</evidence>
<protein>
    <submittedName>
        <fullName evidence="4">PEP/pyruvate-binding domain-containing protein</fullName>
    </submittedName>
</protein>
<dbReference type="Proteomes" id="UP001551482">
    <property type="component" value="Unassembled WGS sequence"/>
</dbReference>
<dbReference type="SUPFAM" id="SSF56059">
    <property type="entry name" value="Glutathione synthetase ATP-binding domain-like"/>
    <property type="match status" value="1"/>
</dbReference>
<feature type="compositionally biased region" description="Low complexity" evidence="1">
    <location>
        <begin position="750"/>
        <end position="763"/>
    </location>
</feature>
<dbReference type="InterPro" id="IPR013815">
    <property type="entry name" value="ATP_grasp_subdomain_1"/>
</dbReference>
<reference evidence="4 5" key="1">
    <citation type="submission" date="2024-06" db="EMBL/GenBank/DDBJ databases">
        <title>The Natural Products Discovery Center: Release of the First 8490 Sequenced Strains for Exploring Actinobacteria Biosynthetic Diversity.</title>
        <authorList>
            <person name="Kalkreuter E."/>
            <person name="Kautsar S.A."/>
            <person name="Yang D."/>
            <person name="Bader C.D."/>
            <person name="Teijaro C.N."/>
            <person name="Fluegel L."/>
            <person name="Davis C.M."/>
            <person name="Simpson J.R."/>
            <person name="Lauterbach L."/>
            <person name="Steele A.D."/>
            <person name="Gui C."/>
            <person name="Meng S."/>
            <person name="Li G."/>
            <person name="Viehrig K."/>
            <person name="Ye F."/>
            <person name="Su P."/>
            <person name="Kiefer A.F."/>
            <person name="Nichols A."/>
            <person name="Cepeda A.J."/>
            <person name="Yan W."/>
            <person name="Fan B."/>
            <person name="Jiang Y."/>
            <person name="Adhikari A."/>
            <person name="Zheng C.-J."/>
            <person name="Schuster L."/>
            <person name="Cowan T.M."/>
            <person name="Smanski M.J."/>
            <person name="Chevrette M.G."/>
            <person name="De Carvalho L.P.S."/>
            <person name="Shen B."/>
        </authorList>
    </citation>
    <scope>NUCLEOTIDE SEQUENCE [LARGE SCALE GENOMIC DNA]</scope>
    <source>
        <strain evidence="4 5">NPDC048946</strain>
    </source>
</reference>
<dbReference type="InterPro" id="IPR051549">
    <property type="entry name" value="PEP_Utilizing_Enz"/>
</dbReference>
<feature type="region of interest" description="Disordered" evidence="1">
    <location>
        <begin position="750"/>
        <end position="805"/>
    </location>
</feature>
<feature type="domain" description="Pyruvate phosphate dikinase AMP/ATP-binding" evidence="3">
    <location>
        <begin position="114"/>
        <end position="230"/>
    </location>
</feature>
<evidence type="ECO:0000256" key="1">
    <source>
        <dbReference type="SAM" id="MobiDB-lite"/>
    </source>
</evidence>
<feature type="domain" description="Pyruvate phosphate dikinase AMP/ATP-binding" evidence="3">
    <location>
        <begin position="246"/>
        <end position="297"/>
    </location>
</feature>
<dbReference type="EMBL" id="JBEZFP010000080">
    <property type="protein sequence ID" value="MEU8137147.1"/>
    <property type="molecule type" value="Genomic_DNA"/>
</dbReference>
<feature type="domain" description="PEP-utilising enzyme mobile" evidence="2">
    <location>
        <begin position="647"/>
        <end position="717"/>
    </location>
</feature>
<dbReference type="PANTHER" id="PTHR43615:SF1">
    <property type="entry name" value="PPDK_N DOMAIN-CONTAINING PROTEIN"/>
    <property type="match status" value="1"/>
</dbReference>
<dbReference type="Gene3D" id="3.50.30.10">
    <property type="entry name" value="Phosphohistidine domain"/>
    <property type="match status" value="1"/>
</dbReference>
<dbReference type="InterPro" id="IPR002192">
    <property type="entry name" value="PPDK_AMP/ATP-bd"/>
</dbReference>
<evidence type="ECO:0000259" key="2">
    <source>
        <dbReference type="Pfam" id="PF00391"/>
    </source>
</evidence>
<dbReference type="RefSeq" id="WP_358358614.1">
    <property type="nucleotide sequence ID" value="NZ_JBEZFP010000080.1"/>
</dbReference>
<dbReference type="Gene3D" id="3.30.470.20">
    <property type="entry name" value="ATP-grasp fold, B domain"/>
    <property type="match status" value="1"/>
</dbReference>
<feature type="region of interest" description="Disordered" evidence="1">
    <location>
        <begin position="1"/>
        <end position="21"/>
    </location>
</feature>